<evidence type="ECO:0000256" key="1">
    <source>
        <dbReference type="ARBA" id="ARBA00023015"/>
    </source>
</evidence>
<sequence length="323" mass="33101">MVTLRDVARAAGVSPATASRALSAPGRVGAERRERVHEAAARLGYRAHQGGAGRRIGVVVPDLTNPFFAGVVKAVGQRAHARGDVMLLADTGEDPQLEAQQVTALAGHADQLVLCSPRTDGPTLRTALTPRGPGDRAPRVVVVNRDDVGLRGVVVDNRDGATQALRHLHALGHRRVAYAGGPPQSWSDRERRHGLRTAAAAHGDVEVVDLGHFPGVAAGGVPAADLLVASGATAVVAHNDLIALGVVDRLRARGVDVPGQVSVVGFDDVPAATQVSPALTTVTVPLGVLGRTAVDLLDGGPEESVLVPVSLAVRASTGTVPGS</sequence>
<dbReference type="PROSITE" id="PS50932">
    <property type="entry name" value="HTH_LACI_2"/>
    <property type="match status" value="1"/>
</dbReference>
<dbReference type="SUPFAM" id="SSF53822">
    <property type="entry name" value="Periplasmic binding protein-like I"/>
    <property type="match status" value="1"/>
</dbReference>
<dbReference type="Gene3D" id="3.40.50.2300">
    <property type="match status" value="2"/>
</dbReference>
<dbReference type="InterPro" id="IPR010982">
    <property type="entry name" value="Lambda_DNA-bd_dom_sf"/>
</dbReference>
<evidence type="ECO:0000313" key="6">
    <source>
        <dbReference type="Proteomes" id="UP000054314"/>
    </source>
</evidence>
<feature type="domain" description="HTH lacI-type" evidence="4">
    <location>
        <begin position="2"/>
        <end position="56"/>
    </location>
</feature>
<proteinExistence type="predicted"/>
<evidence type="ECO:0000256" key="3">
    <source>
        <dbReference type="ARBA" id="ARBA00023163"/>
    </source>
</evidence>
<evidence type="ECO:0000259" key="4">
    <source>
        <dbReference type="PROSITE" id="PS50932"/>
    </source>
</evidence>
<dbReference type="PANTHER" id="PTHR30146:SF138">
    <property type="entry name" value="TRANSCRIPTIONAL REGULATORY PROTEIN"/>
    <property type="match status" value="1"/>
</dbReference>
<dbReference type="InterPro" id="IPR046335">
    <property type="entry name" value="LacI/GalR-like_sensor"/>
</dbReference>
<keyword evidence="6" id="KW-1185">Reference proteome</keyword>
<dbReference type="SMART" id="SM00354">
    <property type="entry name" value="HTH_LACI"/>
    <property type="match status" value="1"/>
</dbReference>
<dbReference type="PANTHER" id="PTHR30146">
    <property type="entry name" value="LACI-RELATED TRANSCRIPTIONAL REPRESSOR"/>
    <property type="match status" value="1"/>
</dbReference>
<dbReference type="Proteomes" id="UP000054314">
    <property type="component" value="Unassembled WGS sequence"/>
</dbReference>
<dbReference type="Pfam" id="PF13377">
    <property type="entry name" value="Peripla_BP_3"/>
    <property type="match status" value="1"/>
</dbReference>
<dbReference type="Gene3D" id="1.10.260.40">
    <property type="entry name" value="lambda repressor-like DNA-binding domains"/>
    <property type="match status" value="1"/>
</dbReference>
<protein>
    <submittedName>
        <fullName evidence="5">LacI family transcriptional regulator</fullName>
    </submittedName>
</protein>
<dbReference type="Pfam" id="PF00356">
    <property type="entry name" value="LacI"/>
    <property type="match status" value="1"/>
</dbReference>
<dbReference type="GO" id="GO:0000976">
    <property type="term" value="F:transcription cis-regulatory region binding"/>
    <property type="evidence" value="ECO:0007669"/>
    <property type="project" value="TreeGrafter"/>
</dbReference>
<gene>
    <name evidence="5" type="ORF">N869_10050</name>
</gene>
<dbReference type="EMBL" id="AXCZ01000033">
    <property type="protein sequence ID" value="KGM13611.1"/>
    <property type="molecule type" value="Genomic_DNA"/>
</dbReference>
<dbReference type="InterPro" id="IPR000843">
    <property type="entry name" value="HTH_LacI"/>
</dbReference>
<comment type="caution">
    <text evidence="5">The sequence shown here is derived from an EMBL/GenBank/DDBJ whole genome shotgun (WGS) entry which is preliminary data.</text>
</comment>
<keyword evidence="3" id="KW-0804">Transcription</keyword>
<dbReference type="GO" id="GO:0003700">
    <property type="term" value="F:DNA-binding transcription factor activity"/>
    <property type="evidence" value="ECO:0007669"/>
    <property type="project" value="TreeGrafter"/>
</dbReference>
<dbReference type="InterPro" id="IPR028082">
    <property type="entry name" value="Peripla_BP_I"/>
</dbReference>
<dbReference type="CDD" id="cd06267">
    <property type="entry name" value="PBP1_LacI_sugar_binding-like"/>
    <property type="match status" value="1"/>
</dbReference>
<evidence type="ECO:0000256" key="2">
    <source>
        <dbReference type="ARBA" id="ARBA00023125"/>
    </source>
</evidence>
<dbReference type="AlphaFoldDB" id="A0A0A0C0A1"/>
<dbReference type="SUPFAM" id="SSF47413">
    <property type="entry name" value="lambda repressor-like DNA-binding domains"/>
    <property type="match status" value="1"/>
</dbReference>
<accession>A0A0A0C0A1</accession>
<dbReference type="CDD" id="cd01392">
    <property type="entry name" value="HTH_LacI"/>
    <property type="match status" value="1"/>
</dbReference>
<dbReference type="PROSITE" id="PS00356">
    <property type="entry name" value="HTH_LACI_1"/>
    <property type="match status" value="1"/>
</dbReference>
<keyword evidence="2" id="KW-0238">DNA-binding</keyword>
<organism evidence="5 6">
    <name type="scientific">Cellulomonas bogoriensis 69B4 = DSM 16987</name>
    <dbReference type="NCBI Taxonomy" id="1386082"/>
    <lineage>
        <taxon>Bacteria</taxon>
        <taxon>Bacillati</taxon>
        <taxon>Actinomycetota</taxon>
        <taxon>Actinomycetes</taxon>
        <taxon>Micrococcales</taxon>
        <taxon>Cellulomonadaceae</taxon>
        <taxon>Cellulomonas</taxon>
    </lineage>
</organism>
<name>A0A0A0C0A1_9CELL</name>
<keyword evidence="1" id="KW-0805">Transcription regulation</keyword>
<evidence type="ECO:0000313" key="5">
    <source>
        <dbReference type="EMBL" id="KGM13611.1"/>
    </source>
</evidence>
<reference evidence="5 6" key="1">
    <citation type="submission" date="2013-08" db="EMBL/GenBank/DDBJ databases">
        <title>Genome sequencing of Cellulomonas bogoriensis 69B4.</title>
        <authorList>
            <person name="Chen F."/>
            <person name="Li Y."/>
            <person name="Wang G."/>
        </authorList>
    </citation>
    <scope>NUCLEOTIDE SEQUENCE [LARGE SCALE GENOMIC DNA]</scope>
    <source>
        <strain evidence="5 6">69B4</strain>
    </source>
</reference>